<reference evidence="1" key="1">
    <citation type="submission" date="2021-11" db="EMBL/GenBank/DDBJ databases">
        <title>Description of novel Flavobacterium species.</title>
        <authorList>
            <person name="Saticioglu I.B."/>
            <person name="Ay H."/>
            <person name="Altun S."/>
            <person name="Duman M."/>
        </authorList>
    </citation>
    <scope>NUCLEOTIDE SEQUENCE</scope>
    <source>
        <strain evidence="1">F-126</strain>
    </source>
</reference>
<protein>
    <recommendedName>
        <fullName evidence="3">NERD domain-containing protein</fullName>
    </recommendedName>
</protein>
<sequence length="168" mass="19905">MSSEELLAHFPNLEKDVCYRILDNSIYYLEEIKDSTVQLKTEEEHWNLCLENENLKNILFLENEYSIMKNEGSKKCDWSIFENNNIYFIESKDVKPRNRNKERKDATKQLIATIEFYKSKIDLDSISIFSQICFQSKSKIVKAGDQARKVLFKQYNSEFSEGNLIKFD</sequence>
<evidence type="ECO:0008006" key="3">
    <source>
        <dbReference type="Google" id="ProtNLM"/>
    </source>
</evidence>
<evidence type="ECO:0000313" key="1">
    <source>
        <dbReference type="EMBL" id="MCC9018791.1"/>
    </source>
</evidence>
<dbReference type="RefSeq" id="WP_230000137.1">
    <property type="nucleotide sequence ID" value="NZ_JAJJMN010000001.1"/>
</dbReference>
<dbReference type="Proteomes" id="UP001430700">
    <property type="component" value="Unassembled WGS sequence"/>
</dbReference>
<gene>
    <name evidence="1" type="ORF">LNQ34_13510</name>
</gene>
<organism evidence="1 2">
    <name type="scientific">Flavobacterium lipolyticum</name>
    <dbReference type="NCBI Taxonomy" id="2893754"/>
    <lineage>
        <taxon>Bacteria</taxon>
        <taxon>Pseudomonadati</taxon>
        <taxon>Bacteroidota</taxon>
        <taxon>Flavobacteriia</taxon>
        <taxon>Flavobacteriales</taxon>
        <taxon>Flavobacteriaceae</taxon>
        <taxon>Flavobacterium</taxon>
    </lineage>
</organism>
<keyword evidence="2" id="KW-1185">Reference proteome</keyword>
<accession>A0ABS8M1S4</accession>
<name>A0ABS8M1S4_9FLAO</name>
<proteinExistence type="predicted"/>
<evidence type="ECO:0000313" key="2">
    <source>
        <dbReference type="Proteomes" id="UP001430700"/>
    </source>
</evidence>
<comment type="caution">
    <text evidence="1">The sequence shown here is derived from an EMBL/GenBank/DDBJ whole genome shotgun (WGS) entry which is preliminary data.</text>
</comment>
<dbReference type="EMBL" id="JAJJMN010000001">
    <property type="protein sequence ID" value="MCC9018791.1"/>
    <property type="molecule type" value="Genomic_DNA"/>
</dbReference>